<keyword evidence="1" id="KW-0175">Coiled coil</keyword>
<evidence type="ECO:0000313" key="3">
    <source>
        <dbReference type="Proteomes" id="UP000254762"/>
    </source>
</evidence>
<dbReference type="AlphaFoldDB" id="A0A379SWX2"/>
<evidence type="ECO:0000313" key="2">
    <source>
        <dbReference type="EMBL" id="SUG33967.1"/>
    </source>
</evidence>
<gene>
    <name evidence="2" type="ORF">NCTC7304_03464</name>
</gene>
<reference evidence="2 3" key="1">
    <citation type="submission" date="2018-06" db="EMBL/GenBank/DDBJ databases">
        <authorList>
            <consortium name="Pathogen Informatics"/>
            <person name="Doyle S."/>
        </authorList>
    </citation>
    <scope>NUCLEOTIDE SEQUENCE [LARGE SCALE GENOMIC DNA]</scope>
    <source>
        <strain evidence="2 3">NCTC7304</strain>
    </source>
</reference>
<dbReference type="EMBL" id="UGXD01000002">
    <property type="protein sequence ID" value="SUG33967.1"/>
    <property type="molecule type" value="Genomic_DNA"/>
</dbReference>
<dbReference type="Proteomes" id="UP000254762">
    <property type="component" value="Unassembled WGS sequence"/>
</dbReference>
<protein>
    <submittedName>
        <fullName evidence="2">Uncharacterized protein</fullName>
    </submittedName>
</protein>
<sequence length="67" mass="7471">MFENYVYATKEERNRGEIVKAALEIIKASVSASSSYTGRDKLEKDIKFAVANIESLADAIENAMKNK</sequence>
<proteinExistence type="predicted"/>
<accession>A0A379SWX2</accession>
<name>A0A379SWX2_SALER</name>
<organism evidence="2 3">
    <name type="scientific">Salmonella enterica subsp. arizonae</name>
    <dbReference type="NCBI Taxonomy" id="59203"/>
    <lineage>
        <taxon>Bacteria</taxon>
        <taxon>Pseudomonadati</taxon>
        <taxon>Pseudomonadota</taxon>
        <taxon>Gammaproteobacteria</taxon>
        <taxon>Enterobacterales</taxon>
        <taxon>Enterobacteriaceae</taxon>
        <taxon>Salmonella</taxon>
    </lineage>
</organism>
<feature type="coiled-coil region" evidence="1">
    <location>
        <begin position="39"/>
        <end position="66"/>
    </location>
</feature>
<evidence type="ECO:0000256" key="1">
    <source>
        <dbReference type="SAM" id="Coils"/>
    </source>
</evidence>